<proteinExistence type="predicted"/>
<accession>A0AA86W675</accession>
<protein>
    <submittedName>
        <fullName evidence="1">Uncharacterized protein</fullName>
    </submittedName>
</protein>
<dbReference type="AlphaFoldDB" id="A0AA86W675"/>
<dbReference type="PANTHER" id="PTHR32444">
    <property type="entry name" value="BULB-TYPE LECTIN DOMAIN-CONTAINING PROTEIN"/>
    <property type="match status" value="1"/>
</dbReference>
<dbReference type="EMBL" id="OY731408">
    <property type="protein sequence ID" value="CAJ1978644.1"/>
    <property type="molecule type" value="Genomic_DNA"/>
</dbReference>
<dbReference type="PANTHER" id="PTHR32444:SF234">
    <property type="entry name" value="RECEPTOR-LIKE SERINE_THREONINE-PROTEIN KINASE"/>
    <property type="match status" value="1"/>
</dbReference>
<reference evidence="1" key="1">
    <citation type="submission" date="2023-10" db="EMBL/GenBank/DDBJ databases">
        <authorList>
            <person name="Domelevo Entfellner J.-B."/>
        </authorList>
    </citation>
    <scope>NUCLEOTIDE SEQUENCE</scope>
</reference>
<organism evidence="1 2">
    <name type="scientific">Sphenostylis stenocarpa</name>
    <dbReference type="NCBI Taxonomy" id="92480"/>
    <lineage>
        <taxon>Eukaryota</taxon>
        <taxon>Viridiplantae</taxon>
        <taxon>Streptophyta</taxon>
        <taxon>Embryophyta</taxon>
        <taxon>Tracheophyta</taxon>
        <taxon>Spermatophyta</taxon>
        <taxon>Magnoliopsida</taxon>
        <taxon>eudicotyledons</taxon>
        <taxon>Gunneridae</taxon>
        <taxon>Pentapetalae</taxon>
        <taxon>rosids</taxon>
        <taxon>fabids</taxon>
        <taxon>Fabales</taxon>
        <taxon>Fabaceae</taxon>
        <taxon>Papilionoideae</taxon>
        <taxon>50 kb inversion clade</taxon>
        <taxon>NPAAA clade</taxon>
        <taxon>indigoferoid/millettioid clade</taxon>
        <taxon>Phaseoleae</taxon>
        <taxon>Sphenostylis</taxon>
    </lineage>
</organism>
<keyword evidence="2" id="KW-1185">Reference proteome</keyword>
<name>A0AA86W675_9FABA</name>
<dbReference type="Proteomes" id="UP001189624">
    <property type="component" value="Chromosome 11"/>
</dbReference>
<evidence type="ECO:0000313" key="1">
    <source>
        <dbReference type="EMBL" id="CAJ1978644.1"/>
    </source>
</evidence>
<evidence type="ECO:0000313" key="2">
    <source>
        <dbReference type="Proteomes" id="UP001189624"/>
    </source>
</evidence>
<sequence>MKLGWNLQTGLSRHLSAWKKWDYPSPGDFTFGFALEGYPQLVMWKGSYLFYRGGPWNGFGFRNGFGFSGAPE</sequence>
<gene>
    <name evidence="1" type="ORF">AYBTSS11_LOCUS30841</name>
</gene>
<dbReference type="Gramene" id="rna-AYBTSS11_LOCUS30841">
    <property type="protein sequence ID" value="CAJ1978644.1"/>
    <property type="gene ID" value="gene-AYBTSS11_LOCUS30841"/>
</dbReference>